<evidence type="ECO:0000313" key="17">
    <source>
        <dbReference type="Proteomes" id="UP000030651"/>
    </source>
</evidence>
<dbReference type="GeneID" id="19266717"/>
<keyword evidence="17" id="KW-1185">Reference proteome</keyword>
<keyword evidence="7 12" id="KW-0460">Magnesium</keyword>
<comment type="catalytic activity">
    <reaction evidence="13">
        <text>4-fumarylacetoacetate + H2O = acetoacetate + fumarate + H(+)</text>
        <dbReference type="Rhea" id="RHEA:10244"/>
        <dbReference type="ChEBI" id="CHEBI:13705"/>
        <dbReference type="ChEBI" id="CHEBI:15377"/>
        <dbReference type="ChEBI" id="CHEBI:15378"/>
        <dbReference type="ChEBI" id="CHEBI:18034"/>
        <dbReference type="ChEBI" id="CHEBI:29806"/>
        <dbReference type="EC" id="3.7.1.2"/>
    </reaction>
</comment>
<evidence type="ECO:0000256" key="8">
    <source>
        <dbReference type="ARBA" id="ARBA00022878"/>
    </source>
</evidence>
<evidence type="ECO:0000259" key="15">
    <source>
        <dbReference type="Pfam" id="PF09298"/>
    </source>
</evidence>
<dbReference type="InterPro" id="IPR036663">
    <property type="entry name" value="Fumarylacetoacetase_C_sf"/>
</dbReference>
<feature type="binding site" evidence="11">
    <location>
        <position position="363"/>
    </location>
    <ligand>
        <name>substrate</name>
    </ligand>
</feature>
<feature type="binding site" evidence="12">
    <location>
        <position position="246"/>
    </location>
    <ligand>
        <name>Mg(2+)</name>
        <dbReference type="ChEBI" id="CHEBI:18420"/>
    </ligand>
</feature>
<dbReference type="Pfam" id="PF09298">
    <property type="entry name" value="FAA_hydrolase_N"/>
    <property type="match status" value="1"/>
</dbReference>
<dbReference type="STRING" id="1229662.W3XRM8"/>
<feature type="binding site" evidence="12">
    <location>
        <position position="136"/>
    </location>
    <ligand>
        <name>Ca(2+)</name>
        <dbReference type="ChEBI" id="CHEBI:29108"/>
    </ligand>
</feature>
<keyword evidence="5 13" id="KW-0378">Hydrolase</keyword>
<evidence type="ECO:0000256" key="11">
    <source>
        <dbReference type="PIRSR" id="PIRSR605959-2"/>
    </source>
</evidence>
<dbReference type="GO" id="GO:1902000">
    <property type="term" value="P:homogentisate catabolic process"/>
    <property type="evidence" value="ECO:0007669"/>
    <property type="project" value="TreeGrafter"/>
</dbReference>
<comment type="similarity">
    <text evidence="2 13">Belongs to the FAH family.</text>
</comment>
<evidence type="ECO:0000256" key="13">
    <source>
        <dbReference type="RuleBase" id="RU366008"/>
    </source>
</evidence>
<dbReference type="InParanoid" id="W3XRM8"/>
<evidence type="ECO:0000256" key="4">
    <source>
        <dbReference type="ARBA" id="ARBA00022723"/>
    </source>
</evidence>
<dbReference type="InterPro" id="IPR005959">
    <property type="entry name" value="Fumarylacetoacetase"/>
</dbReference>
<dbReference type="PANTHER" id="PTHR43069">
    <property type="entry name" value="FUMARYLACETOACETASE"/>
    <property type="match status" value="1"/>
</dbReference>
<dbReference type="GO" id="GO:0006572">
    <property type="term" value="P:L-tyrosine catabolic process"/>
    <property type="evidence" value="ECO:0007669"/>
    <property type="project" value="UniProtKB-UniRule"/>
</dbReference>
<dbReference type="eggNOG" id="KOG2843">
    <property type="taxonomic scope" value="Eukaryota"/>
</dbReference>
<sequence>MSALKSWVSIPPRSHFSLANIPFGIISTNSNSTPRPAVAIGDHALDLLAFSNGGGFSKLPQLASHLQVFNSSTLNKFAALGRATHRDVRQYLQSVFAADGPHPEVLEKNDELKGKALVSLTDVQTHLPLSIGDYTDFFAGRNHAFNVGTLFRGPQNALNPNYNHLPVAYHGRASSVVASGTPLHRPWGQVILDPAAEPKVPTFRPIRRLDIELELGLFISRPNELGKPVKTREAADFIFGYVLMNDWSARDVQTWEYVPLGPFNAKNFGTTISPWVVLADALEPFRTKGLDNPVELRSYLKQDQSDAALDINLEVSLKTPQGGATTLSRTSSKNLLWSWEQMIAHHTVTGCNLRTGDLLGSGTISGTESGTYGSILEQTQAGKHPVKLNSGEERMFVQDGDTIIITGAAGQVDGGLVGFGECSGQILPALDEDFWST</sequence>
<organism evidence="16 17">
    <name type="scientific">Pestalotiopsis fici (strain W106-1 / CGMCC3.15140)</name>
    <dbReference type="NCBI Taxonomy" id="1229662"/>
    <lineage>
        <taxon>Eukaryota</taxon>
        <taxon>Fungi</taxon>
        <taxon>Dikarya</taxon>
        <taxon>Ascomycota</taxon>
        <taxon>Pezizomycotina</taxon>
        <taxon>Sordariomycetes</taxon>
        <taxon>Xylariomycetidae</taxon>
        <taxon>Amphisphaeriales</taxon>
        <taxon>Sporocadaceae</taxon>
        <taxon>Pestalotiopsis</taxon>
    </lineage>
</organism>
<dbReference type="InterPro" id="IPR011234">
    <property type="entry name" value="Fumarylacetoacetase-like_C"/>
</dbReference>
<keyword evidence="9 13" id="KW-0585">Phenylalanine catabolism</keyword>
<comment type="pathway">
    <text evidence="1 13">Amino-acid degradation; L-phenylalanine degradation; acetoacetate and fumarate from L-phenylalanine: step 6/6.</text>
</comment>
<dbReference type="GO" id="GO:0004334">
    <property type="term" value="F:fumarylacetoacetase activity"/>
    <property type="evidence" value="ECO:0007669"/>
    <property type="project" value="UniProtKB-UniRule"/>
</dbReference>
<feature type="domain" description="Fumarylacetoacetase-like C-terminal" evidence="14">
    <location>
        <begin position="138"/>
        <end position="407"/>
    </location>
</feature>
<comment type="cofactor">
    <cofactor evidence="13">
        <name>Mg(2+)</name>
        <dbReference type="ChEBI" id="CHEBI:18420"/>
    </cofactor>
    <cofactor evidence="13">
        <name>Ca(2+)</name>
        <dbReference type="ChEBI" id="CHEBI:29108"/>
    </cofactor>
</comment>
<name>W3XRM8_PESFW</name>
<evidence type="ECO:0000256" key="12">
    <source>
        <dbReference type="PIRSR" id="PIRSR605959-3"/>
    </source>
</evidence>
<keyword evidence="6 12" id="KW-0106">Calcium</keyword>
<accession>W3XRM8</accession>
<evidence type="ECO:0000256" key="1">
    <source>
        <dbReference type="ARBA" id="ARBA00004782"/>
    </source>
</evidence>
<dbReference type="HOGENOM" id="CLU_026207_2_0_1"/>
<dbReference type="NCBIfam" id="TIGR01266">
    <property type="entry name" value="fum_ac_acetase"/>
    <property type="match status" value="1"/>
</dbReference>
<evidence type="ECO:0000256" key="7">
    <source>
        <dbReference type="ARBA" id="ARBA00022842"/>
    </source>
</evidence>
<dbReference type="GO" id="GO:0046872">
    <property type="term" value="F:metal ion binding"/>
    <property type="evidence" value="ECO:0007669"/>
    <property type="project" value="UniProtKB-UniRule"/>
</dbReference>
<evidence type="ECO:0000256" key="10">
    <source>
        <dbReference type="PIRSR" id="PIRSR605959-1"/>
    </source>
</evidence>
<dbReference type="PANTHER" id="PTHR43069:SF2">
    <property type="entry name" value="FUMARYLACETOACETASE"/>
    <property type="match status" value="1"/>
</dbReference>
<proteinExistence type="inferred from homology"/>
<gene>
    <name evidence="16" type="ORF">PFICI_01704</name>
</gene>
<feature type="binding site" evidence="11">
    <location>
        <position position="152"/>
    </location>
    <ligand>
        <name>substrate</name>
    </ligand>
</feature>
<feature type="domain" description="Fumarylacetoacetase N-terminal" evidence="15">
    <location>
        <begin position="19"/>
        <end position="128"/>
    </location>
</feature>
<evidence type="ECO:0000256" key="5">
    <source>
        <dbReference type="ARBA" id="ARBA00022801"/>
    </source>
</evidence>
<dbReference type="AlphaFoldDB" id="W3XRM8"/>
<dbReference type="KEGG" id="pfy:PFICI_01704"/>
<dbReference type="Proteomes" id="UP000030651">
    <property type="component" value="Unassembled WGS sequence"/>
</dbReference>
<dbReference type="OMA" id="YWTAAQQ"/>
<feature type="binding site" evidence="12">
    <location>
        <position position="270"/>
    </location>
    <ligand>
        <name>Mg(2+)</name>
        <dbReference type="ChEBI" id="CHEBI:18420"/>
    </ligand>
</feature>
<evidence type="ECO:0000259" key="14">
    <source>
        <dbReference type="Pfam" id="PF01557"/>
    </source>
</evidence>
<feature type="binding site" evidence="12">
    <location>
        <position position="212"/>
    </location>
    <ligand>
        <name>Ca(2+)</name>
        <dbReference type="ChEBI" id="CHEBI:29108"/>
    </ligand>
</feature>
<evidence type="ECO:0000256" key="9">
    <source>
        <dbReference type="ARBA" id="ARBA00023232"/>
    </source>
</evidence>
<dbReference type="SUPFAM" id="SSF63433">
    <property type="entry name" value="Fumarylacetoacetate hydrolase, FAH, N-terminal domain"/>
    <property type="match status" value="1"/>
</dbReference>
<feature type="active site" description="Proton acceptor" evidence="10">
    <location>
        <position position="143"/>
    </location>
</feature>
<dbReference type="GO" id="GO:0006559">
    <property type="term" value="P:L-phenylalanine catabolic process"/>
    <property type="evidence" value="ECO:0007669"/>
    <property type="project" value="UniProtKB-UniRule"/>
</dbReference>
<dbReference type="Gene3D" id="2.30.30.230">
    <property type="entry name" value="Fumarylacetoacetase, N-terminal domain"/>
    <property type="match status" value="1"/>
</dbReference>
<evidence type="ECO:0000256" key="2">
    <source>
        <dbReference type="ARBA" id="ARBA00010211"/>
    </source>
</evidence>
<dbReference type="UniPathway" id="UPA00139">
    <property type="reaction ID" value="UER00341"/>
</dbReference>
<keyword evidence="4 12" id="KW-0479">Metal-binding</keyword>
<keyword evidence="8 13" id="KW-0828">Tyrosine catabolism</keyword>
<dbReference type="EC" id="3.7.1.2" evidence="3 13"/>
<dbReference type="FunFam" id="3.90.850.10:FF:000009">
    <property type="entry name" value="Fumarylacetoacetase"/>
    <property type="match status" value="1"/>
</dbReference>
<dbReference type="FunFam" id="2.30.30.230:FF:000001">
    <property type="entry name" value="Fumarylacetoacetase"/>
    <property type="match status" value="1"/>
</dbReference>
<dbReference type="InterPro" id="IPR036462">
    <property type="entry name" value="Fumarylacetoacetase_N_sf"/>
</dbReference>
<dbReference type="EMBL" id="KI912109">
    <property type="protein sequence ID" value="ETS87876.1"/>
    <property type="molecule type" value="Genomic_DNA"/>
</dbReference>
<dbReference type="OrthoDB" id="9971669at2759"/>
<dbReference type="RefSeq" id="XP_007828476.1">
    <property type="nucleotide sequence ID" value="XM_007830285.1"/>
</dbReference>
<feature type="binding site" evidence="12">
    <location>
        <position position="246"/>
    </location>
    <ligand>
        <name>Ca(2+)</name>
        <dbReference type="ChEBI" id="CHEBI:29108"/>
    </ligand>
</feature>
<feature type="binding site" evidence="12">
    <location>
        <position position="266"/>
    </location>
    <ligand>
        <name>Mg(2+)</name>
        <dbReference type="ChEBI" id="CHEBI:18420"/>
    </ligand>
</feature>
<feature type="binding site" evidence="12">
    <location>
        <position position="214"/>
    </location>
    <ligand>
        <name>Ca(2+)</name>
        <dbReference type="ChEBI" id="CHEBI:29108"/>
    </ligand>
</feature>
<dbReference type="InterPro" id="IPR015377">
    <property type="entry name" value="Fumarylacetoacetase_N"/>
</dbReference>
<protein>
    <recommendedName>
        <fullName evidence="3 13">Fumarylacetoacetase</fullName>
        <ecNumber evidence="3 13">3.7.1.2</ecNumber>
    </recommendedName>
    <alternativeName>
        <fullName evidence="13">Fumarylacetoacetate hydrolase</fullName>
    </alternativeName>
</protein>
<dbReference type="Gene3D" id="3.90.850.10">
    <property type="entry name" value="Fumarylacetoacetase-like, C-terminal domain"/>
    <property type="match status" value="1"/>
</dbReference>
<reference evidence="17" key="1">
    <citation type="journal article" date="2015" name="BMC Genomics">
        <title>Genomic and transcriptomic analysis of the endophytic fungus Pestalotiopsis fici reveals its lifestyle and high potential for synthesis of natural products.</title>
        <authorList>
            <person name="Wang X."/>
            <person name="Zhang X."/>
            <person name="Liu L."/>
            <person name="Xiang M."/>
            <person name="Wang W."/>
            <person name="Sun X."/>
            <person name="Che Y."/>
            <person name="Guo L."/>
            <person name="Liu G."/>
            <person name="Guo L."/>
            <person name="Wang C."/>
            <person name="Yin W.B."/>
            <person name="Stadler M."/>
            <person name="Zhang X."/>
            <person name="Liu X."/>
        </authorList>
    </citation>
    <scope>NUCLEOTIDE SEQUENCE [LARGE SCALE GENOMIC DNA]</scope>
    <source>
        <strain evidence="17">W106-1 / CGMCC3.15140</strain>
    </source>
</reference>
<feature type="binding site" evidence="11">
    <location>
        <position position="253"/>
    </location>
    <ligand>
        <name>substrate</name>
    </ligand>
</feature>
<evidence type="ECO:0000256" key="3">
    <source>
        <dbReference type="ARBA" id="ARBA00012094"/>
    </source>
</evidence>
<dbReference type="SUPFAM" id="SSF56529">
    <property type="entry name" value="FAH"/>
    <property type="match status" value="1"/>
</dbReference>
<evidence type="ECO:0000313" key="16">
    <source>
        <dbReference type="EMBL" id="ETS87876.1"/>
    </source>
</evidence>
<evidence type="ECO:0000256" key="6">
    <source>
        <dbReference type="ARBA" id="ARBA00022837"/>
    </source>
</evidence>
<dbReference type="Pfam" id="PF01557">
    <property type="entry name" value="FAA_hydrolase"/>
    <property type="match status" value="1"/>
</dbReference>
<feature type="binding site" evidence="11">
    <location>
        <position position="138"/>
    </location>
    <ligand>
        <name>substrate</name>
    </ligand>
</feature>
<feature type="binding site" evidence="11">
    <location>
        <position position="257"/>
    </location>
    <ligand>
        <name>substrate</name>
    </ligand>
</feature>